<dbReference type="GO" id="GO:0005634">
    <property type="term" value="C:nucleus"/>
    <property type="evidence" value="ECO:0007669"/>
    <property type="project" value="UniProtKB-SubCell"/>
</dbReference>
<evidence type="ECO:0000256" key="1">
    <source>
        <dbReference type="ARBA" id="ARBA00004123"/>
    </source>
</evidence>
<organism evidence="11 12">
    <name type="scientific">Brassicogethes aeneus</name>
    <name type="common">Rape pollen beetle</name>
    <name type="synonym">Meligethes aeneus</name>
    <dbReference type="NCBI Taxonomy" id="1431903"/>
    <lineage>
        <taxon>Eukaryota</taxon>
        <taxon>Metazoa</taxon>
        <taxon>Ecdysozoa</taxon>
        <taxon>Arthropoda</taxon>
        <taxon>Hexapoda</taxon>
        <taxon>Insecta</taxon>
        <taxon>Pterygota</taxon>
        <taxon>Neoptera</taxon>
        <taxon>Endopterygota</taxon>
        <taxon>Coleoptera</taxon>
        <taxon>Polyphaga</taxon>
        <taxon>Cucujiformia</taxon>
        <taxon>Nitidulidae</taxon>
        <taxon>Meligethinae</taxon>
        <taxon>Brassicogethes</taxon>
    </lineage>
</organism>
<protein>
    <submittedName>
        <fullName evidence="11">Uncharacterized protein</fullName>
    </submittedName>
</protein>
<dbReference type="Gene3D" id="3.30.160.60">
    <property type="entry name" value="Classic Zinc Finger"/>
    <property type="match status" value="3"/>
</dbReference>
<evidence type="ECO:0000256" key="5">
    <source>
        <dbReference type="ARBA" id="ARBA00022833"/>
    </source>
</evidence>
<comment type="subcellular location">
    <subcellularLocation>
        <location evidence="1">Nucleus</location>
    </subcellularLocation>
</comment>
<dbReference type="InterPro" id="IPR013087">
    <property type="entry name" value="Znf_C2H2_type"/>
</dbReference>
<feature type="region of interest" description="Disordered" evidence="8">
    <location>
        <begin position="142"/>
        <end position="168"/>
    </location>
</feature>
<dbReference type="Pfam" id="PF00651">
    <property type="entry name" value="BTB"/>
    <property type="match status" value="1"/>
</dbReference>
<evidence type="ECO:0000256" key="3">
    <source>
        <dbReference type="ARBA" id="ARBA00022737"/>
    </source>
</evidence>
<evidence type="ECO:0000256" key="4">
    <source>
        <dbReference type="ARBA" id="ARBA00022771"/>
    </source>
</evidence>
<dbReference type="PANTHER" id="PTHR23110">
    <property type="entry name" value="BTB DOMAIN TRANSCRIPTION FACTOR"/>
    <property type="match status" value="1"/>
</dbReference>
<dbReference type="SMART" id="SM00225">
    <property type="entry name" value="BTB"/>
    <property type="match status" value="1"/>
</dbReference>
<evidence type="ECO:0000256" key="8">
    <source>
        <dbReference type="SAM" id="MobiDB-lite"/>
    </source>
</evidence>
<proteinExistence type="predicted"/>
<keyword evidence="6" id="KW-0539">Nucleus</keyword>
<dbReference type="GO" id="GO:0048666">
    <property type="term" value="P:neuron development"/>
    <property type="evidence" value="ECO:0007669"/>
    <property type="project" value="UniProtKB-ARBA"/>
</dbReference>
<dbReference type="SMART" id="SM00355">
    <property type="entry name" value="ZnF_C2H2"/>
    <property type="match status" value="4"/>
</dbReference>
<dbReference type="PANTHER" id="PTHR23110:SF93">
    <property type="entry name" value="ZINC FINGER AND BTB DOMAIN-CONTAINING PROTEIN 14-LIKE PROTEIN"/>
    <property type="match status" value="1"/>
</dbReference>
<keyword evidence="5" id="KW-0862">Zinc</keyword>
<dbReference type="OrthoDB" id="6077919at2759"/>
<dbReference type="Gene3D" id="3.30.710.10">
    <property type="entry name" value="Potassium Channel Kv1.1, Chain A"/>
    <property type="match status" value="1"/>
</dbReference>
<dbReference type="GO" id="GO:0006357">
    <property type="term" value="P:regulation of transcription by RNA polymerase II"/>
    <property type="evidence" value="ECO:0007669"/>
    <property type="project" value="TreeGrafter"/>
</dbReference>
<dbReference type="PROSITE" id="PS50097">
    <property type="entry name" value="BTB"/>
    <property type="match status" value="1"/>
</dbReference>
<feature type="domain" description="C2H2-type" evidence="10">
    <location>
        <begin position="461"/>
        <end position="484"/>
    </location>
</feature>
<feature type="domain" description="C2H2-type" evidence="10">
    <location>
        <begin position="433"/>
        <end position="460"/>
    </location>
</feature>
<evidence type="ECO:0000256" key="6">
    <source>
        <dbReference type="ARBA" id="ARBA00023242"/>
    </source>
</evidence>
<feature type="region of interest" description="Disordered" evidence="8">
    <location>
        <begin position="247"/>
        <end position="266"/>
    </location>
</feature>
<keyword evidence="4 7" id="KW-0863">Zinc-finger</keyword>
<keyword evidence="3" id="KW-0677">Repeat</keyword>
<dbReference type="Pfam" id="PF12874">
    <property type="entry name" value="zf-met"/>
    <property type="match status" value="1"/>
</dbReference>
<dbReference type="FunFam" id="3.30.160.60:FF:001732">
    <property type="entry name" value="Zgc:162936"/>
    <property type="match status" value="1"/>
</dbReference>
<evidence type="ECO:0000313" key="11">
    <source>
        <dbReference type="EMBL" id="CAH0550613.1"/>
    </source>
</evidence>
<evidence type="ECO:0000256" key="7">
    <source>
        <dbReference type="PROSITE-ProRule" id="PRU00042"/>
    </source>
</evidence>
<feature type="compositionally biased region" description="Polar residues" evidence="8">
    <location>
        <begin position="145"/>
        <end position="163"/>
    </location>
</feature>
<feature type="compositionally biased region" description="Acidic residues" evidence="8">
    <location>
        <begin position="255"/>
        <end position="265"/>
    </location>
</feature>
<reference evidence="11" key="1">
    <citation type="submission" date="2021-12" db="EMBL/GenBank/DDBJ databases">
        <authorList>
            <person name="King R."/>
        </authorList>
    </citation>
    <scope>NUCLEOTIDE SEQUENCE</scope>
</reference>
<dbReference type="InterPro" id="IPR011333">
    <property type="entry name" value="SKP1/BTB/POZ_sf"/>
</dbReference>
<dbReference type="GO" id="GO:0003006">
    <property type="term" value="P:developmental process involved in reproduction"/>
    <property type="evidence" value="ECO:0007669"/>
    <property type="project" value="UniProtKB-ARBA"/>
</dbReference>
<evidence type="ECO:0000256" key="2">
    <source>
        <dbReference type="ARBA" id="ARBA00022723"/>
    </source>
</evidence>
<keyword evidence="12" id="KW-1185">Reference proteome</keyword>
<dbReference type="GO" id="GO:0045893">
    <property type="term" value="P:positive regulation of DNA-templated transcription"/>
    <property type="evidence" value="ECO:0007669"/>
    <property type="project" value="UniProtKB-ARBA"/>
</dbReference>
<gene>
    <name evidence="11" type="ORF">MELIAE_LOCUS3390</name>
</gene>
<dbReference type="InterPro" id="IPR036236">
    <property type="entry name" value="Znf_C2H2_sf"/>
</dbReference>
<evidence type="ECO:0000259" key="9">
    <source>
        <dbReference type="PROSITE" id="PS50097"/>
    </source>
</evidence>
<dbReference type="EMBL" id="OV121133">
    <property type="protein sequence ID" value="CAH0550613.1"/>
    <property type="molecule type" value="Genomic_DNA"/>
</dbReference>
<dbReference type="GO" id="GO:0008270">
    <property type="term" value="F:zinc ion binding"/>
    <property type="evidence" value="ECO:0007669"/>
    <property type="project" value="UniProtKB-KW"/>
</dbReference>
<evidence type="ECO:0000259" key="10">
    <source>
        <dbReference type="PROSITE" id="PS50157"/>
    </source>
</evidence>
<sequence length="503" mass="57012">MDIFNYSDMNPNIEKYQLKWHSFNTYLHSCVSSSLHNESYTDVALVTTDGHQIMAHRFVLAYSSQFLQEVLKFQPKVTTSLPLMIVLPPEISFKTLKILIKYMYSGEATVTKDILDSVLKGGEILKVKGLYRPKEEMQGCKRSESVCSSPGISTSGVASSGQPSPSPVAITQEKTVQHPNPTQQKLKTIAPKTITIPRNVIASAMKVKSQPNTSAKVLNYSLNVKQSQPKETLKEKSVGNQVKVISGKTRRETMESEEQNDDEDNKETLQFVVIKDEPIEWSEVSQEMELMDDKSVFSDIEVKHELYSEDSVNSTGEDNEQLYTPLTCELCTETFTLPAEWVRHVQTHTDMLPAKRQRRDMPDGPDDNGSFPPLHCDLCQKYFPTPAEWVQHIQGEHTEFELRLSNNEKKGPKSKEATQEVSAFKVTSQGSLKVCTECNRIFPSHASMLIHRRTHTGERPYRCDVCQKGFNVKSNLLRHLRTVHDKILRPNELEKTDEESGGE</sequence>
<dbReference type="InterPro" id="IPR051095">
    <property type="entry name" value="Dros_DevTransReg"/>
</dbReference>
<dbReference type="PROSITE" id="PS50157">
    <property type="entry name" value="ZINC_FINGER_C2H2_2"/>
    <property type="match status" value="3"/>
</dbReference>
<feature type="domain" description="BTB" evidence="9">
    <location>
        <begin position="41"/>
        <end position="112"/>
    </location>
</feature>
<accession>A0A9P0FEF4</accession>
<dbReference type="InterPro" id="IPR000210">
    <property type="entry name" value="BTB/POZ_dom"/>
</dbReference>
<dbReference type="Proteomes" id="UP001154078">
    <property type="component" value="Chromosome 2"/>
</dbReference>
<dbReference type="SUPFAM" id="SSF57667">
    <property type="entry name" value="beta-beta-alpha zinc fingers"/>
    <property type="match status" value="2"/>
</dbReference>
<name>A0A9P0FEF4_BRAAE</name>
<evidence type="ECO:0000313" key="12">
    <source>
        <dbReference type="Proteomes" id="UP001154078"/>
    </source>
</evidence>
<dbReference type="GO" id="GO:0005694">
    <property type="term" value="C:chromosome"/>
    <property type="evidence" value="ECO:0007669"/>
    <property type="project" value="UniProtKB-ARBA"/>
</dbReference>
<dbReference type="SUPFAM" id="SSF54695">
    <property type="entry name" value="POZ domain"/>
    <property type="match status" value="1"/>
</dbReference>
<dbReference type="Pfam" id="PF00096">
    <property type="entry name" value="zf-C2H2"/>
    <property type="match status" value="2"/>
</dbReference>
<dbReference type="GO" id="GO:0048513">
    <property type="term" value="P:animal organ development"/>
    <property type="evidence" value="ECO:0007669"/>
    <property type="project" value="UniProtKB-ARBA"/>
</dbReference>
<feature type="domain" description="C2H2-type" evidence="10">
    <location>
        <begin position="326"/>
        <end position="353"/>
    </location>
</feature>
<dbReference type="AlphaFoldDB" id="A0A9P0FEF4"/>
<dbReference type="GO" id="GO:0043565">
    <property type="term" value="F:sequence-specific DNA binding"/>
    <property type="evidence" value="ECO:0007669"/>
    <property type="project" value="UniProtKB-ARBA"/>
</dbReference>
<dbReference type="PROSITE" id="PS00028">
    <property type="entry name" value="ZINC_FINGER_C2H2_1"/>
    <property type="match status" value="4"/>
</dbReference>
<keyword evidence="2" id="KW-0479">Metal-binding</keyword>